<dbReference type="GeneID" id="17351581"/>
<evidence type="ECO:0000256" key="6">
    <source>
        <dbReference type="ARBA" id="ARBA00022837"/>
    </source>
</evidence>
<dbReference type="SUPFAM" id="SSF47473">
    <property type="entry name" value="EF-hand"/>
    <property type="match status" value="1"/>
</dbReference>
<evidence type="ECO:0000256" key="4">
    <source>
        <dbReference type="ARBA" id="ARBA00022741"/>
    </source>
</evidence>
<dbReference type="KEGG" id="cvr:CHLNCDRAFT_139412"/>
<dbReference type="STRING" id="554065.E1ZPR1"/>
<feature type="domain" description="EF-hand" evidence="11">
    <location>
        <begin position="419"/>
        <end position="454"/>
    </location>
</feature>
<dbReference type="OrthoDB" id="40902at2759"/>
<dbReference type="OMA" id="WIQKHAP"/>
<name>E1ZPR1_CHLVA</name>
<dbReference type="InterPro" id="IPR008271">
    <property type="entry name" value="Ser/Thr_kinase_AS"/>
</dbReference>
<dbReference type="Gene3D" id="1.10.510.10">
    <property type="entry name" value="Transferase(Phosphotransferase) domain 1"/>
    <property type="match status" value="1"/>
</dbReference>
<dbReference type="Pfam" id="PF13499">
    <property type="entry name" value="EF-hand_7"/>
    <property type="match status" value="2"/>
</dbReference>
<dbReference type="eggNOG" id="KOG0032">
    <property type="taxonomic scope" value="Eukaryota"/>
</dbReference>
<dbReference type="InterPro" id="IPR017441">
    <property type="entry name" value="Protein_kinase_ATP_BS"/>
</dbReference>
<keyword evidence="13" id="KW-1185">Reference proteome</keyword>
<dbReference type="SUPFAM" id="SSF56112">
    <property type="entry name" value="Protein kinase-like (PK-like)"/>
    <property type="match status" value="1"/>
</dbReference>
<dbReference type="Pfam" id="PF00069">
    <property type="entry name" value="Pkinase"/>
    <property type="match status" value="1"/>
</dbReference>
<sequence length="556" mass="62293">MPSCLSAWIHVITCGLVRVGYEDEAEAAAPLLASPNPRRHARYERYVRDKERRRGRERTLDTQHVLPHGHRALEQDYILTDVLGQGAFGVVRLAVHMRTGLRYAVKSISKAQLRRRVDVEDLRREVAILSQLSSHPNVAALLQTYEDGAAVHIVLELCEGGELFERIASESNLTERTAAHFFRMVRACVFVCMVEVVRHAHALGICHRDIKPENFMLSDRSDKARVKACDFGLSQFYRPGRNFHSLVGSAFYVAPEVLHRDYGPPADVWSLGVCLYTLLSGLLPFFGETEEEVFDMVLHADLDLDTPPWPQISRHAKDLVRRMLQRDPALRPTPAEVLQHPWLCEAAPDQPLHQVVRRLAALNARNKVHRAAMVVAASRLGQEDIPGLHAMFSHLDADKSGRLTADELQVALQRQGRAVTEEDARQMIAAADMDGDGEVGLAEFVAATLGKSVTSREDFLRALFQRFDSNRDEEISAEEMSSTLQGFNVSEADVAAVLATHDTNHNGQLDWQEFKHFMQNCCIGSLQEAVRRRLPSFEREGSMPDSSADGSGQLQF</sequence>
<accession>E1ZPR1</accession>
<dbReference type="PROSITE" id="PS50011">
    <property type="entry name" value="PROTEIN_KINASE_DOM"/>
    <property type="match status" value="1"/>
</dbReference>
<keyword evidence="4 8" id="KW-0547">Nucleotide-binding</keyword>
<dbReference type="FunFam" id="3.30.200.20:FF:000042">
    <property type="entry name" value="Aurora kinase A"/>
    <property type="match status" value="1"/>
</dbReference>
<dbReference type="EMBL" id="GL433858">
    <property type="protein sequence ID" value="EFN52190.1"/>
    <property type="molecule type" value="Genomic_DNA"/>
</dbReference>
<evidence type="ECO:0000259" key="11">
    <source>
        <dbReference type="PROSITE" id="PS50222"/>
    </source>
</evidence>
<evidence type="ECO:0000256" key="5">
    <source>
        <dbReference type="ARBA" id="ARBA00022777"/>
    </source>
</evidence>
<feature type="compositionally biased region" description="Polar residues" evidence="9">
    <location>
        <begin position="544"/>
        <end position="556"/>
    </location>
</feature>
<keyword evidence="5" id="KW-0418">Kinase</keyword>
<dbReference type="InParanoid" id="E1ZPR1"/>
<dbReference type="FunFam" id="1.10.510.10:FF:000571">
    <property type="entry name" value="Maternal embryonic leucine zipper kinase"/>
    <property type="match status" value="1"/>
</dbReference>
<dbReference type="GO" id="GO:0005524">
    <property type="term" value="F:ATP binding"/>
    <property type="evidence" value="ECO:0007669"/>
    <property type="project" value="UniProtKB-UniRule"/>
</dbReference>
<dbReference type="SMART" id="SM00054">
    <property type="entry name" value="EFh"/>
    <property type="match status" value="4"/>
</dbReference>
<evidence type="ECO:0000256" key="8">
    <source>
        <dbReference type="PROSITE-ProRule" id="PRU10141"/>
    </source>
</evidence>
<dbReference type="InterPro" id="IPR018247">
    <property type="entry name" value="EF_Hand_1_Ca_BS"/>
</dbReference>
<evidence type="ECO:0000259" key="10">
    <source>
        <dbReference type="PROSITE" id="PS50011"/>
    </source>
</evidence>
<dbReference type="InterPro" id="IPR002048">
    <property type="entry name" value="EF_hand_dom"/>
</dbReference>
<dbReference type="Gene3D" id="1.10.238.10">
    <property type="entry name" value="EF-hand"/>
    <property type="match status" value="1"/>
</dbReference>
<dbReference type="InterPro" id="IPR000719">
    <property type="entry name" value="Prot_kinase_dom"/>
</dbReference>
<dbReference type="InterPro" id="IPR011992">
    <property type="entry name" value="EF-hand-dom_pair"/>
</dbReference>
<dbReference type="PROSITE" id="PS00108">
    <property type="entry name" value="PROTEIN_KINASE_ST"/>
    <property type="match status" value="1"/>
</dbReference>
<evidence type="ECO:0000256" key="1">
    <source>
        <dbReference type="ARBA" id="ARBA00022527"/>
    </source>
</evidence>
<dbReference type="AlphaFoldDB" id="E1ZPR1"/>
<dbReference type="GO" id="GO:0004674">
    <property type="term" value="F:protein serine/threonine kinase activity"/>
    <property type="evidence" value="ECO:0007669"/>
    <property type="project" value="UniProtKB-KW"/>
</dbReference>
<organism evidence="13">
    <name type="scientific">Chlorella variabilis</name>
    <name type="common">Green alga</name>
    <dbReference type="NCBI Taxonomy" id="554065"/>
    <lineage>
        <taxon>Eukaryota</taxon>
        <taxon>Viridiplantae</taxon>
        <taxon>Chlorophyta</taxon>
        <taxon>core chlorophytes</taxon>
        <taxon>Trebouxiophyceae</taxon>
        <taxon>Chlorellales</taxon>
        <taxon>Chlorellaceae</taxon>
        <taxon>Chlorella clade</taxon>
        <taxon>Chlorella</taxon>
    </lineage>
</organism>
<reference evidence="12 13" key="1">
    <citation type="journal article" date="2010" name="Plant Cell">
        <title>The Chlorella variabilis NC64A genome reveals adaptation to photosymbiosis, coevolution with viruses, and cryptic sex.</title>
        <authorList>
            <person name="Blanc G."/>
            <person name="Duncan G."/>
            <person name="Agarkova I."/>
            <person name="Borodovsky M."/>
            <person name="Gurnon J."/>
            <person name="Kuo A."/>
            <person name="Lindquist E."/>
            <person name="Lucas S."/>
            <person name="Pangilinan J."/>
            <person name="Polle J."/>
            <person name="Salamov A."/>
            <person name="Terry A."/>
            <person name="Yamada T."/>
            <person name="Dunigan D.D."/>
            <person name="Grigoriev I.V."/>
            <person name="Claverie J.M."/>
            <person name="Van Etten J.L."/>
        </authorList>
    </citation>
    <scope>NUCLEOTIDE SEQUENCE [LARGE SCALE GENOMIC DNA]</scope>
    <source>
        <strain evidence="12 13">NC64A</strain>
    </source>
</reference>
<keyword evidence="3" id="KW-0677">Repeat</keyword>
<evidence type="ECO:0008006" key="14">
    <source>
        <dbReference type="Google" id="ProtNLM"/>
    </source>
</evidence>
<feature type="domain" description="Protein kinase" evidence="10">
    <location>
        <begin position="77"/>
        <end position="343"/>
    </location>
</feature>
<keyword evidence="6" id="KW-0106">Calcium</keyword>
<feature type="domain" description="EF-hand" evidence="11">
    <location>
        <begin position="383"/>
        <end position="418"/>
    </location>
</feature>
<dbReference type="RefSeq" id="XP_005844292.1">
    <property type="nucleotide sequence ID" value="XM_005844230.1"/>
</dbReference>
<evidence type="ECO:0000313" key="13">
    <source>
        <dbReference type="Proteomes" id="UP000008141"/>
    </source>
</evidence>
<dbReference type="SMART" id="SM00220">
    <property type="entry name" value="S_TKc"/>
    <property type="match status" value="1"/>
</dbReference>
<proteinExistence type="predicted"/>
<dbReference type="PROSITE" id="PS00018">
    <property type="entry name" value="EF_HAND_1"/>
    <property type="match status" value="3"/>
</dbReference>
<dbReference type="InterPro" id="IPR050205">
    <property type="entry name" value="CDPK_Ser/Thr_kinases"/>
</dbReference>
<gene>
    <name evidence="12" type="ORF">CHLNCDRAFT_139412</name>
</gene>
<dbReference type="PANTHER" id="PTHR24349">
    <property type="entry name" value="SERINE/THREONINE-PROTEIN KINASE"/>
    <property type="match status" value="1"/>
</dbReference>
<evidence type="ECO:0000256" key="9">
    <source>
        <dbReference type="SAM" id="MobiDB-lite"/>
    </source>
</evidence>
<dbReference type="PROSITE" id="PS50222">
    <property type="entry name" value="EF_HAND_2"/>
    <property type="match status" value="3"/>
</dbReference>
<dbReference type="InterPro" id="IPR011009">
    <property type="entry name" value="Kinase-like_dom_sf"/>
</dbReference>
<evidence type="ECO:0000256" key="3">
    <source>
        <dbReference type="ARBA" id="ARBA00022737"/>
    </source>
</evidence>
<evidence type="ECO:0000256" key="7">
    <source>
        <dbReference type="ARBA" id="ARBA00022840"/>
    </source>
</evidence>
<keyword evidence="7 8" id="KW-0067">ATP-binding</keyword>
<dbReference type="Proteomes" id="UP000008141">
    <property type="component" value="Unassembled WGS sequence"/>
</dbReference>
<dbReference type="Gene3D" id="3.30.200.20">
    <property type="entry name" value="Phosphorylase Kinase, domain 1"/>
    <property type="match status" value="1"/>
</dbReference>
<evidence type="ECO:0000256" key="2">
    <source>
        <dbReference type="ARBA" id="ARBA00022679"/>
    </source>
</evidence>
<feature type="domain" description="EF-hand" evidence="11">
    <location>
        <begin position="489"/>
        <end position="524"/>
    </location>
</feature>
<dbReference type="FunFam" id="1.10.238.10:FF:000178">
    <property type="entry name" value="Calmodulin-2 A"/>
    <property type="match status" value="1"/>
</dbReference>
<dbReference type="CDD" id="cd00051">
    <property type="entry name" value="EFh"/>
    <property type="match status" value="1"/>
</dbReference>
<dbReference type="GO" id="GO:0043226">
    <property type="term" value="C:organelle"/>
    <property type="evidence" value="ECO:0007669"/>
    <property type="project" value="UniProtKB-ARBA"/>
</dbReference>
<feature type="region of interest" description="Disordered" evidence="9">
    <location>
        <begin position="537"/>
        <end position="556"/>
    </location>
</feature>
<feature type="binding site" evidence="8">
    <location>
        <position position="106"/>
    </location>
    <ligand>
        <name>ATP</name>
        <dbReference type="ChEBI" id="CHEBI:30616"/>
    </ligand>
</feature>
<dbReference type="CDD" id="cd05117">
    <property type="entry name" value="STKc_CAMK"/>
    <property type="match status" value="1"/>
</dbReference>
<dbReference type="GO" id="GO:0005509">
    <property type="term" value="F:calcium ion binding"/>
    <property type="evidence" value="ECO:0007669"/>
    <property type="project" value="InterPro"/>
</dbReference>
<protein>
    <recommendedName>
        <fullName evidence="14">Calcium-dependent protein kinase</fullName>
    </recommendedName>
</protein>
<dbReference type="PROSITE" id="PS00107">
    <property type="entry name" value="PROTEIN_KINASE_ATP"/>
    <property type="match status" value="1"/>
</dbReference>
<keyword evidence="2" id="KW-0808">Transferase</keyword>
<keyword evidence="1" id="KW-0723">Serine/threonine-protein kinase</keyword>
<evidence type="ECO:0000313" key="12">
    <source>
        <dbReference type="EMBL" id="EFN52190.1"/>
    </source>
</evidence>